<comment type="caution">
    <text evidence="2">The sequence shown here is derived from an EMBL/GenBank/DDBJ whole genome shotgun (WGS) entry which is preliminary data.</text>
</comment>
<organism evidence="2 3">
    <name type="scientific">Hericium alpestre</name>
    <dbReference type="NCBI Taxonomy" id="135208"/>
    <lineage>
        <taxon>Eukaryota</taxon>
        <taxon>Fungi</taxon>
        <taxon>Dikarya</taxon>
        <taxon>Basidiomycota</taxon>
        <taxon>Agaricomycotina</taxon>
        <taxon>Agaricomycetes</taxon>
        <taxon>Russulales</taxon>
        <taxon>Hericiaceae</taxon>
        <taxon>Hericium</taxon>
    </lineage>
</organism>
<keyword evidence="3" id="KW-1185">Reference proteome</keyword>
<dbReference type="AlphaFoldDB" id="A0A4Y9ZI55"/>
<feature type="compositionally biased region" description="Basic residues" evidence="1">
    <location>
        <begin position="109"/>
        <end position="118"/>
    </location>
</feature>
<evidence type="ECO:0000313" key="3">
    <source>
        <dbReference type="Proteomes" id="UP000298061"/>
    </source>
</evidence>
<gene>
    <name evidence="2" type="ORF">EWM64_g10522</name>
</gene>
<dbReference type="STRING" id="135208.A0A4Y9ZI55"/>
<evidence type="ECO:0000256" key="1">
    <source>
        <dbReference type="SAM" id="MobiDB-lite"/>
    </source>
</evidence>
<protein>
    <submittedName>
        <fullName evidence="2">Uncharacterized protein</fullName>
    </submittedName>
</protein>
<name>A0A4Y9ZI55_9AGAM</name>
<proteinExistence type="predicted"/>
<reference evidence="2 3" key="1">
    <citation type="submission" date="2019-02" db="EMBL/GenBank/DDBJ databases">
        <title>Genome sequencing of the rare red list fungi Hericium alpestre (H. flagellum).</title>
        <authorList>
            <person name="Buettner E."/>
            <person name="Kellner H."/>
        </authorList>
    </citation>
    <scope>NUCLEOTIDE SEQUENCE [LARGE SCALE GENOMIC DNA]</scope>
    <source>
        <strain evidence="2 3">DSM 108284</strain>
    </source>
</reference>
<feature type="region of interest" description="Disordered" evidence="1">
    <location>
        <begin position="68"/>
        <end position="132"/>
    </location>
</feature>
<dbReference type="Gene3D" id="3.60.130.30">
    <property type="match status" value="1"/>
</dbReference>
<dbReference type="Proteomes" id="UP000298061">
    <property type="component" value="Unassembled WGS sequence"/>
</dbReference>
<sequence>MTPWGPQASPSLSSMDRLINLPVIQSPVDFGPLLDRALDVAEEEEDASLLDDASLACAVDALSVGGDGAPLPQNTDGGSPVLHPSPAMSLPVETDEDQPSQSEGNREGKRMRRRNKRRAEREKRSPWNYQPKLRVGEKHSTPDVIDVSFGVEDFPATRNAYVAKAQAIIRERPLTVQDLKDIGMPIKEWEGKTSHVLRDRGKFNVGYLLGQPNDEDWPAVVAEANRVFEEARVEGEGHFTASEKKTRRGEFVALVAGVTFCKSKEHPDVRGNLEKQQELIDRLCENPAVARIAGFGSASMAYGAPKIYRHYVDHLEPLYERYGLSTLFGDSIFPSANFNLGPQSASAVHADSGNVPYGHCHITALGNFDHKKGGHFVFWDLGFAVEFPPGASILIPSACVRHGNTVIQDGEKRYSFTQYCPGSLIQWVRCGFRTAKSLTQAERDEIDGVGDARRQKLMNLFSKYDELAADQQLVFKKGKI</sequence>
<evidence type="ECO:0000313" key="2">
    <source>
        <dbReference type="EMBL" id="TFY73491.1"/>
    </source>
</evidence>
<dbReference type="OrthoDB" id="3245313at2759"/>
<dbReference type="EMBL" id="SFCI01002808">
    <property type="protein sequence ID" value="TFY73491.1"/>
    <property type="molecule type" value="Genomic_DNA"/>
</dbReference>
<accession>A0A4Y9ZI55</accession>